<comment type="caution">
    <text evidence="6">The sequence shown here is derived from an EMBL/GenBank/DDBJ whole genome shotgun (WGS) entry which is preliminary data.</text>
</comment>
<proteinExistence type="inferred from homology"/>
<dbReference type="InterPro" id="IPR006913">
    <property type="entry name" value="CENP-V/GFA"/>
</dbReference>
<keyword evidence="4" id="KW-0456">Lyase</keyword>
<sequence>MNGSCLCKSVRYECDRLAGSITHCCCHTCRKAHAAAYTSTARVRREDFRWTQGEEFLTAFNSSPDKLRYFCSVCGSHLMAERPHQSHVILRVATLDDDPAQTPVSYIWCSHSVPWLTERDDVPHYEAEG</sequence>
<dbReference type="Gene3D" id="3.90.1590.10">
    <property type="entry name" value="glutathione-dependent formaldehyde- activating enzyme (gfa)"/>
    <property type="match status" value="1"/>
</dbReference>
<dbReference type="RefSeq" id="WP_141495800.1">
    <property type="nucleotide sequence ID" value="NZ_VICF01000002.1"/>
</dbReference>
<dbReference type="Pfam" id="PF04828">
    <property type="entry name" value="GFA"/>
    <property type="match status" value="1"/>
</dbReference>
<keyword evidence="3" id="KW-0862">Zinc</keyword>
<gene>
    <name evidence="6" type="ORF">FK492_07065</name>
</gene>
<dbReference type="SUPFAM" id="SSF51316">
    <property type="entry name" value="Mss4-like"/>
    <property type="match status" value="1"/>
</dbReference>
<evidence type="ECO:0000256" key="3">
    <source>
        <dbReference type="ARBA" id="ARBA00022833"/>
    </source>
</evidence>
<evidence type="ECO:0000313" key="6">
    <source>
        <dbReference type="EMBL" id="TQC75672.1"/>
    </source>
</evidence>
<accession>A0ABY3A0P8</accession>
<keyword evidence="7" id="KW-1185">Reference proteome</keyword>
<dbReference type="InterPro" id="IPR011057">
    <property type="entry name" value="Mss4-like_sf"/>
</dbReference>
<keyword evidence="2" id="KW-0479">Metal-binding</keyword>
<feature type="domain" description="CENP-V/GFA" evidence="5">
    <location>
        <begin position="1"/>
        <end position="126"/>
    </location>
</feature>
<dbReference type="Proteomes" id="UP000319715">
    <property type="component" value="Unassembled WGS sequence"/>
</dbReference>
<evidence type="ECO:0000259" key="5">
    <source>
        <dbReference type="PROSITE" id="PS51891"/>
    </source>
</evidence>
<dbReference type="PANTHER" id="PTHR33337">
    <property type="entry name" value="GFA DOMAIN-CONTAINING PROTEIN"/>
    <property type="match status" value="1"/>
</dbReference>
<evidence type="ECO:0000313" key="7">
    <source>
        <dbReference type="Proteomes" id="UP000319715"/>
    </source>
</evidence>
<organism evidence="6 7">
    <name type="scientific">Pantoea dispersa</name>
    <dbReference type="NCBI Taxonomy" id="59814"/>
    <lineage>
        <taxon>Bacteria</taxon>
        <taxon>Pseudomonadati</taxon>
        <taxon>Pseudomonadota</taxon>
        <taxon>Gammaproteobacteria</taxon>
        <taxon>Enterobacterales</taxon>
        <taxon>Erwiniaceae</taxon>
        <taxon>Pantoea</taxon>
    </lineage>
</organism>
<comment type="similarity">
    <text evidence="1">Belongs to the Gfa family.</text>
</comment>
<evidence type="ECO:0000256" key="2">
    <source>
        <dbReference type="ARBA" id="ARBA00022723"/>
    </source>
</evidence>
<dbReference type="PROSITE" id="PS51891">
    <property type="entry name" value="CENP_V_GFA"/>
    <property type="match status" value="1"/>
</dbReference>
<dbReference type="EMBL" id="VICF01000002">
    <property type="protein sequence ID" value="TQC75672.1"/>
    <property type="molecule type" value="Genomic_DNA"/>
</dbReference>
<reference evidence="6 7" key="1">
    <citation type="submission" date="2019-06" db="EMBL/GenBank/DDBJ databases">
        <title>Pantoea dispersa Assembly.</title>
        <authorList>
            <person name="Wang J."/>
        </authorList>
    </citation>
    <scope>NUCLEOTIDE SEQUENCE [LARGE SCALE GENOMIC DNA]</scope>
    <source>
        <strain evidence="7">bio</strain>
    </source>
</reference>
<evidence type="ECO:0000256" key="1">
    <source>
        <dbReference type="ARBA" id="ARBA00005495"/>
    </source>
</evidence>
<evidence type="ECO:0000256" key="4">
    <source>
        <dbReference type="ARBA" id="ARBA00023239"/>
    </source>
</evidence>
<name>A0ABY3A0P8_9GAMM</name>
<protein>
    <submittedName>
        <fullName evidence="6">GFA family protein</fullName>
    </submittedName>
</protein>
<dbReference type="PANTHER" id="PTHR33337:SF40">
    <property type="entry name" value="CENP-V_GFA DOMAIN-CONTAINING PROTEIN-RELATED"/>
    <property type="match status" value="1"/>
</dbReference>